<sequence length="34" mass="3581">MDMKGGKATAYVCTEFICKSPTNDAGKMLELLGG</sequence>
<dbReference type="EMBL" id="LAZR01059305">
    <property type="protein sequence ID" value="KKK68070.1"/>
    <property type="molecule type" value="Genomic_DNA"/>
</dbReference>
<name>A0A0F8Y3B5_9ZZZZ</name>
<accession>A0A0F8Y3B5</accession>
<dbReference type="AlphaFoldDB" id="A0A0F8Y3B5"/>
<comment type="caution">
    <text evidence="1">The sequence shown here is derived from an EMBL/GenBank/DDBJ whole genome shotgun (WGS) entry which is preliminary data.</text>
</comment>
<organism evidence="1">
    <name type="scientific">marine sediment metagenome</name>
    <dbReference type="NCBI Taxonomy" id="412755"/>
    <lineage>
        <taxon>unclassified sequences</taxon>
        <taxon>metagenomes</taxon>
        <taxon>ecological metagenomes</taxon>
    </lineage>
</organism>
<proteinExistence type="predicted"/>
<evidence type="ECO:0000313" key="1">
    <source>
        <dbReference type="EMBL" id="KKK68070.1"/>
    </source>
</evidence>
<protein>
    <submittedName>
        <fullName evidence="1">Uncharacterized protein</fullName>
    </submittedName>
</protein>
<reference evidence="1" key="1">
    <citation type="journal article" date="2015" name="Nature">
        <title>Complex archaea that bridge the gap between prokaryotes and eukaryotes.</title>
        <authorList>
            <person name="Spang A."/>
            <person name="Saw J.H."/>
            <person name="Jorgensen S.L."/>
            <person name="Zaremba-Niedzwiedzka K."/>
            <person name="Martijn J."/>
            <person name="Lind A.E."/>
            <person name="van Eijk R."/>
            <person name="Schleper C."/>
            <person name="Guy L."/>
            <person name="Ettema T.J."/>
        </authorList>
    </citation>
    <scope>NUCLEOTIDE SEQUENCE</scope>
</reference>
<gene>
    <name evidence="1" type="ORF">LCGC14_2947740</name>
</gene>
<feature type="non-terminal residue" evidence="1">
    <location>
        <position position="1"/>
    </location>
</feature>